<dbReference type="AlphaFoldDB" id="A0A5P8E5Q2"/>
<dbReference type="Proteomes" id="UP000249375">
    <property type="component" value="Chromosome"/>
</dbReference>
<gene>
    <name evidence="3" type="ORF">C7Y71_004275</name>
</gene>
<protein>
    <submittedName>
        <fullName evidence="3">ATP-binding protein</fullName>
    </submittedName>
</protein>
<reference evidence="3 4" key="1">
    <citation type="submission" date="2018-11" db="EMBL/GenBank/DDBJ databases">
        <authorList>
            <person name="Na S.W."/>
            <person name="Baik M."/>
        </authorList>
    </citation>
    <scope>NUCLEOTIDE SEQUENCE [LARGE SCALE GENOMIC DNA]</scope>
    <source>
        <strain evidence="3 4">E39</strain>
    </source>
</reference>
<keyword evidence="4" id="KW-1185">Reference proteome</keyword>
<dbReference type="OrthoDB" id="9801840at2"/>
<sequence length="456" mass="52833">MLERKFTSVLEDFLLENQNKILLVNGARQIGKSYLIRYVGKRLFANFVEINLKEDKEGEQVFAAVHTTNDLYMRLSNFYSKPLGDKSNTLVFLNEIQSYPHLMTMLKFLNQEGRYRFIASGSQLGVALAQTPSVPLGSIEIQEMYPLDFEEFLWATGISKEWIESIHSQYVNEEALDESTHNLLLKRFQYYLLVGGLPEAINAYLEDRNMLKVRKVHQDIHNLYRIDSSQYDAEHKLKIRRIYDMIPSNLENKKKRVVYKKIENKTGKHFSDYADEFEYLSNSGVAIEVLAISNPRFPLAESEQKHLVKLYLNDVGLLTSLLYGLNVNAVLQDIRSINLGTVYESVVAQELKAHGFPLRYYDNKQKGEVDFLIDNYERLQVLPLEIKSGKDYTEHSALSKFLATPEYGIERAIVFSNEREIFQKKGITYMPIYYCMFLKKDVTDTNAVVLPELETI</sequence>
<dbReference type="GO" id="GO:0005524">
    <property type="term" value="F:ATP binding"/>
    <property type="evidence" value="ECO:0007669"/>
    <property type="project" value="UniProtKB-KW"/>
</dbReference>
<name>A0A5P8E5Q2_9BACT</name>
<dbReference type="InterPro" id="IPR025420">
    <property type="entry name" value="DUF4143"/>
</dbReference>
<dbReference type="Pfam" id="PF13635">
    <property type="entry name" value="DUF4143"/>
    <property type="match status" value="1"/>
</dbReference>
<evidence type="ECO:0000313" key="3">
    <source>
        <dbReference type="EMBL" id="QFQ12291.1"/>
    </source>
</evidence>
<feature type="domain" description="AAA" evidence="1">
    <location>
        <begin position="18"/>
        <end position="153"/>
    </location>
</feature>
<dbReference type="KEGG" id="alq:C7Y71_004275"/>
<evidence type="ECO:0000259" key="2">
    <source>
        <dbReference type="Pfam" id="PF13635"/>
    </source>
</evidence>
<keyword evidence="3" id="KW-0067">ATP-binding</keyword>
<accession>A0A5P8E5Q2</accession>
<proteinExistence type="predicted"/>
<keyword evidence="3" id="KW-0547">Nucleotide-binding</keyword>
<dbReference type="PANTHER" id="PTHR33295:SF7">
    <property type="entry name" value="ATPASE"/>
    <property type="match status" value="1"/>
</dbReference>
<organism evidence="3 4">
    <name type="scientific">Pseudoprevotella muciniphila</name>
    <dbReference type="NCBI Taxonomy" id="2133944"/>
    <lineage>
        <taxon>Bacteria</taxon>
        <taxon>Pseudomonadati</taxon>
        <taxon>Bacteroidota</taxon>
        <taxon>Bacteroidia</taxon>
        <taxon>Bacteroidales</taxon>
        <taxon>Prevotellaceae</taxon>
        <taxon>Pseudoprevotella</taxon>
    </lineage>
</organism>
<dbReference type="InterPro" id="IPR027417">
    <property type="entry name" value="P-loop_NTPase"/>
</dbReference>
<dbReference type="EMBL" id="CP033459">
    <property type="protein sequence ID" value="QFQ12291.1"/>
    <property type="molecule type" value="Genomic_DNA"/>
</dbReference>
<feature type="domain" description="DUF4143" evidence="2">
    <location>
        <begin position="228"/>
        <end position="389"/>
    </location>
</feature>
<evidence type="ECO:0000259" key="1">
    <source>
        <dbReference type="Pfam" id="PF13173"/>
    </source>
</evidence>
<dbReference type="Pfam" id="PF13173">
    <property type="entry name" value="AAA_14"/>
    <property type="match status" value="1"/>
</dbReference>
<evidence type="ECO:0000313" key="4">
    <source>
        <dbReference type="Proteomes" id="UP000249375"/>
    </source>
</evidence>
<dbReference type="PANTHER" id="PTHR33295">
    <property type="entry name" value="ATPASE"/>
    <property type="match status" value="1"/>
</dbReference>
<dbReference type="RefSeq" id="WP_111898471.1">
    <property type="nucleotide sequence ID" value="NZ_CP033459.1"/>
</dbReference>
<dbReference type="InterPro" id="IPR041682">
    <property type="entry name" value="AAA_14"/>
</dbReference>
<dbReference type="SUPFAM" id="SSF52540">
    <property type="entry name" value="P-loop containing nucleoside triphosphate hydrolases"/>
    <property type="match status" value="1"/>
</dbReference>